<feature type="region of interest" description="Disordered" evidence="2">
    <location>
        <begin position="1"/>
        <end position="627"/>
    </location>
</feature>
<feature type="region of interest" description="Disordered" evidence="2">
    <location>
        <begin position="688"/>
        <end position="772"/>
    </location>
</feature>
<feature type="compositionally biased region" description="Basic and acidic residues" evidence="2">
    <location>
        <begin position="259"/>
        <end position="271"/>
    </location>
</feature>
<protein>
    <submittedName>
        <fullName evidence="5">Uncharacterized protein</fullName>
    </submittedName>
</protein>
<feature type="compositionally biased region" description="Basic and acidic residues" evidence="2">
    <location>
        <begin position="176"/>
        <end position="232"/>
    </location>
</feature>
<feature type="compositionally biased region" description="Basic and acidic residues" evidence="2">
    <location>
        <begin position="371"/>
        <end position="381"/>
    </location>
</feature>
<organism evidence="5 6">
    <name type="scientific">Verruconis gallopava</name>
    <dbReference type="NCBI Taxonomy" id="253628"/>
    <lineage>
        <taxon>Eukaryota</taxon>
        <taxon>Fungi</taxon>
        <taxon>Dikarya</taxon>
        <taxon>Ascomycota</taxon>
        <taxon>Pezizomycotina</taxon>
        <taxon>Dothideomycetes</taxon>
        <taxon>Pleosporomycetidae</taxon>
        <taxon>Venturiales</taxon>
        <taxon>Sympoventuriaceae</taxon>
        <taxon>Verruconis</taxon>
    </lineage>
</organism>
<dbReference type="Gene3D" id="1.10.10.60">
    <property type="entry name" value="Homeodomain-like"/>
    <property type="match status" value="1"/>
</dbReference>
<dbReference type="HOGENOM" id="CLU_001955_0_0_1"/>
<sequence length="1944" mass="215703">MSRYSDRDSRPPPPRERSPARSYRPGGSSYSTFSSRPRDFGGPYNDAPRGPRGVSDASRPPLSNAPRGRSGFGSRFEPRDSRDVGFSNDRLYEGGDRYDPRRRSPTRDRRDSRDVPRQLDTDRAARQERGDGPPSAGSNASDAAFRPSGSSFRSGYARGRSSDFRDRGRPRSRSRERRERDRSNDSRDLGYRDRERANDARYGRDRADDRDTYPRRSDLPSRIEPRDLKGQGESRGQTSQSAPQTDRPQGPHQAPPDRPVGEFRRDQDLSRRGSAVSDNSRDARRENDRPDSSAGRSDSQRANRPASPPPAVPAVPAFGFRTPAPFSSVTSLSWKNPELQKPPPASGPAQPSKPAPTAPKALSVAPPTAPKADRVLEKTPSRESLANAVEESKERATSAGASPSPRLASAAAPDGTQQAKFSPAAATSFLNPPSAPRAMTSPQPSFGRAGVVGGFGRATSPVATAAIPTGPKASAPVNASPRMIPGAIPTGPRAERGAPPSAPRNAPPAPKLFKSSSQLFPRASVVPSKRDINGLERERGTTNEHRLGEIPPQGTPSAQSVGNGDVPVPVEVDKSVVKQETATATAPQESAPQEDVDMADVPAEESKRSPTVEEQSHSFPISEDEEDEAVLTDMAEFLEDKFFAEKKRIEAKRVDLSTNELRPTLLFPELSRLVAMRAMVNDLSYRSRTGAEKKETATKTKEVPCEVEQALPQPPPEEVVLPQDEDGDQLMSDGCSSTESSLDRMSTPDPESLPYLEKGFSTPLSDADPFSVTNREIPEEAIKNILKKDVDAEALDQLRMEQEFRELYMEWRKSVNRLDRERDEAERAAKQCSPESNPPLSTSDVAGPSLTTSSEGGRRAHRFASEYELQRVMEISLREEEEKKQKDLALKEAQVSATADREAEIPDLLPPSVAKRRIFKDVSQARRPQDALRIFDFVPPVDDFSEEEDRIMREVYKEYTKQWGKIAKAVGRTYKECINHYYASKWDRRYKSRVGGKRGRGARGGRKPAGRQARSALVPAEDAAETDANGTPMMTESGRPRRAAAPTWPKDSDQDQNGANSATGKRGAKGDGKDGEAVTEKASRRKAKEKAPKKTARNQPLAARPTTSPQKVDRDIKDKQIQTPELENAWQFKETGATGQTEHIPPLMPQPHVYPEANLTGYREVGDVGSVAPPAERPRSHSNATQRQGPSSYWSVTDEQEFIHWLKHYGTDFQAISSHMGTKTSTMLKNRYQKFVNDGKHGELIRIVNEVTQRRSRGEDMGPPPMPPQAPNRHGRYEVPSATLPRNLAPSNEVAESDQSTSVPVTVSYGMSPPFGPRPNIPQQVQRNTPAQATNASGHRPRQVGPILGFFGDDVRTSQPQSNTIRPLIAPPEEPQGQRAPERIKTEFRPVEHDRELLGRQERERERERERIEREYEDIRRRQVEIGARNAQIAAERREQERVYQHPGPSGHTSQTSIHSIPVAPEHGRHDSRQHVFPPQMPAAAVHTTRNVIVDLTGPQAAPMAGQSERRPQSPPRHHALPPLAQQPQAPPPAAPSPTPPSAASKEAPRRSNLMSLLNVEPEPEKPKAQARVAEPVIPAVAPYRISATMQSETAQTAATARDAMADRPYSRPTYPPTGLSASSLSTPTNESGGRESLPPMAHRDSWSSRQASHFPQTNSPGLHAQHVAHSQERAPLFSNRDYRSTAFGALNGPNRAQPSPPPASTPFGQHSRTPSYSHPAHQTPTSSVPVAPAVPPPALHAGHYGQREPLAPGHSPHLGPQHHPPSNTRPEFGIHQRLQEQPREALFDRLRERERDREHFDYAAARERDQREREQALREREYQEQMAHQQRYGHHTPPVNQSRYPPPQAVPERSTATPLSHVGYPPPQDHHAQAVQRQYDYNQELQRRDFERERSRQNRIQQAAADAEVLQRRARMEAEVRRVHEQQQYRRPEEQRYPGMPPR</sequence>
<feature type="compositionally biased region" description="Polar residues" evidence="2">
    <location>
        <begin position="580"/>
        <end position="591"/>
    </location>
</feature>
<feature type="domain" description="Myb-like" evidence="3">
    <location>
        <begin position="944"/>
        <end position="981"/>
    </location>
</feature>
<dbReference type="VEuPathDB" id="FungiDB:PV09_00437"/>
<feature type="compositionally biased region" description="Basic and acidic residues" evidence="2">
    <location>
        <begin position="1886"/>
        <end position="1897"/>
    </location>
</feature>
<feature type="compositionally biased region" description="Polar residues" evidence="2">
    <location>
        <begin position="1876"/>
        <end position="1885"/>
    </location>
</feature>
<feature type="compositionally biased region" description="Basic residues" evidence="2">
    <location>
        <begin position="1083"/>
        <end position="1096"/>
    </location>
</feature>
<feature type="region of interest" description="Disordered" evidence="2">
    <location>
        <begin position="1920"/>
        <end position="1944"/>
    </location>
</feature>
<feature type="compositionally biased region" description="Basic and acidic residues" evidence="2">
    <location>
        <begin position="1920"/>
        <end position="1937"/>
    </location>
</feature>
<feature type="compositionally biased region" description="Polar residues" evidence="2">
    <location>
        <begin position="1181"/>
        <end position="1193"/>
    </location>
</feature>
<feature type="compositionally biased region" description="Basic and acidic residues" evidence="2">
    <location>
        <begin position="1435"/>
        <end position="1444"/>
    </location>
</feature>
<feature type="compositionally biased region" description="Basic and acidic residues" evidence="2">
    <location>
        <begin position="880"/>
        <end position="890"/>
    </location>
</feature>
<feature type="compositionally biased region" description="Pro residues" evidence="2">
    <location>
        <begin position="500"/>
        <end position="510"/>
    </location>
</feature>
<keyword evidence="6" id="KW-1185">Reference proteome</keyword>
<evidence type="ECO:0000256" key="2">
    <source>
        <dbReference type="SAM" id="MobiDB-lite"/>
    </source>
</evidence>
<feature type="compositionally biased region" description="Pro residues" evidence="2">
    <location>
        <begin position="340"/>
        <end position="357"/>
    </location>
</feature>
<feature type="compositionally biased region" description="Polar residues" evidence="2">
    <location>
        <begin position="833"/>
        <end position="855"/>
    </location>
</feature>
<feature type="compositionally biased region" description="Polar residues" evidence="2">
    <location>
        <begin position="1707"/>
        <end position="1723"/>
    </location>
</feature>
<evidence type="ECO:0000259" key="4">
    <source>
        <dbReference type="PROSITE" id="PS51294"/>
    </source>
</evidence>
<feature type="compositionally biased region" description="Basic and acidic residues" evidence="2">
    <location>
        <begin position="1773"/>
        <end position="1824"/>
    </location>
</feature>
<feature type="region of interest" description="Disordered" evidence="2">
    <location>
        <begin position="1166"/>
        <end position="1193"/>
    </location>
</feature>
<feature type="compositionally biased region" description="Pro residues" evidence="2">
    <location>
        <begin position="1529"/>
        <end position="1541"/>
    </location>
</feature>
<feature type="compositionally biased region" description="Polar residues" evidence="2">
    <location>
        <begin position="1620"/>
        <end position="1632"/>
    </location>
</feature>
<feature type="region of interest" description="Disordered" evidence="2">
    <location>
        <begin position="1251"/>
        <end position="1343"/>
    </location>
</feature>
<feature type="compositionally biased region" description="Basic and acidic residues" evidence="2">
    <location>
        <begin position="689"/>
        <end position="704"/>
    </location>
</feature>
<feature type="compositionally biased region" description="Polar residues" evidence="2">
    <location>
        <begin position="234"/>
        <end position="247"/>
    </location>
</feature>
<feature type="compositionally biased region" description="Low complexity" evidence="2">
    <location>
        <begin position="398"/>
        <end position="413"/>
    </location>
</feature>
<dbReference type="PROSITE" id="PS51294">
    <property type="entry name" value="HTH_MYB"/>
    <property type="match status" value="1"/>
</dbReference>
<dbReference type="RefSeq" id="XP_016219433.1">
    <property type="nucleotide sequence ID" value="XM_016353176.1"/>
</dbReference>
<feature type="compositionally biased region" description="Basic and acidic residues" evidence="2">
    <location>
        <begin position="279"/>
        <end position="291"/>
    </location>
</feature>
<feature type="compositionally biased region" description="Basic and acidic residues" evidence="2">
    <location>
        <begin position="1"/>
        <end position="19"/>
    </location>
</feature>
<feature type="compositionally biased region" description="Basic and acidic residues" evidence="2">
    <location>
        <begin position="1068"/>
        <end position="1082"/>
    </location>
</feature>
<dbReference type="Proteomes" id="UP000053259">
    <property type="component" value="Unassembled WGS sequence"/>
</dbReference>
<dbReference type="Pfam" id="PF00249">
    <property type="entry name" value="Myb_DNA-binding"/>
    <property type="match status" value="2"/>
</dbReference>
<feature type="region of interest" description="Disordered" evidence="2">
    <location>
        <begin position="815"/>
        <end position="863"/>
    </location>
</feature>
<dbReference type="SUPFAM" id="SSF46689">
    <property type="entry name" value="Homeodomain-like"/>
    <property type="match status" value="2"/>
</dbReference>
<feature type="region of interest" description="Disordered" evidence="2">
    <location>
        <begin position="1434"/>
        <end position="1473"/>
    </location>
</feature>
<dbReference type="InterPro" id="IPR001005">
    <property type="entry name" value="SANT/Myb"/>
</dbReference>
<feature type="compositionally biased region" description="Basic and acidic residues" evidence="2">
    <location>
        <begin position="604"/>
        <end position="616"/>
    </location>
</feature>
<keyword evidence="1" id="KW-0175">Coiled coil</keyword>
<dbReference type="EMBL" id="KN847529">
    <property type="protein sequence ID" value="KIW09564.1"/>
    <property type="molecule type" value="Genomic_DNA"/>
</dbReference>
<feature type="domain" description="HTH myb-type" evidence="4">
    <location>
        <begin position="1194"/>
        <end position="1240"/>
    </location>
</feature>
<feature type="coiled-coil region" evidence="1">
    <location>
        <begin position="1395"/>
        <end position="1422"/>
    </location>
</feature>
<dbReference type="InterPro" id="IPR009057">
    <property type="entry name" value="Homeodomain-like_sf"/>
</dbReference>
<feature type="region of interest" description="Disordered" evidence="2">
    <location>
        <begin position="1499"/>
        <end position="1908"/>
    </location>
</feature>
<feature type="compositionally biased region" description="Polar residues" evidence="2">
    <location>
        <begin position="734"/>
        <end position="744"/>
    </location>
</feature>
<evidence type="ECO:0000259" key="3">
    <source>
        <dbReference type="PROSITE" id="PS50090"/>
    </source>
</evidence>
<dbReference type="InterPro" id="IPR017930">
    <property type="entry name" value="Myb_dom"/>
</dbReference>
<feature type="compositionally biased region" description="Basic and acidic residues" evidence="2">
    <location>
        <begin position="528"/>
        <end position="548"/>
    </location>
</feature>
<dbReference type="InParanoid" id="A0A0D2BDV1"/>
<evidence type="ECO:0000313" key="5">
    <source>
        <dbReference type="EMBL" id="KIW09564.1"/>
    </source>
</evidence>
<feature type="compositionally biased region" description="Polar residues" evidence="2">
    <location>
        <begin position="1321"/>
        <end position="1337"/>
    </location>
</feature>
<feature type="compositionally biased region" description="Low complexity" evidence="2">
    <location>
        <begin position="1594"/>
        <end position="1603"/>
    </location>
</feature>
<dbReference type="SMART" id="SM00717">
    <property type="entry name" value="SANT"/>
    <property type="match status" value="2"/>
</dbReference>
<dbReference type="GeneID" id="27308410"/>
<dbReference type="PROSITE" id="PS50090">
    <property type="entry name" value="MYB_LIKE"/>
    <property type="match status" value="1"/>
</dbReference>
<feature type="compositionally biased region" description="Polar residues" evidence="2">
    <location>
        <begin position="1648"/>
        <end position="1661"/>
    </location>
</feature>
<feature type="region of interest" description="Disordered" evidence="2">
    <location>
        <begin position="1358"/>
        <end position="1383"/>
    </location>
</feature>
<dbReference type="CDD" id="cd00167">
    <property type="entry name" value="SANT"/>
    <property type="match status" value="2"/>
</dbReference>
<feature type="compositionally biased region" description="Basic and acidic residues" evidence="2">
    <location>
        <begin position="160"/>
        <end position="169"/>
    </location>
</feature>
<dbReference type="OrthoDB" id="10258692at2759"/>
<name>A0A0D2BDV1_9PEZI</name>
<feature type="compositionally biased region" description="Polar residues" evidence="2">
    <location>
        <begin position="325"/>
        <end position="334"/>
    </location>
</feature>
<proteinExistence type="predicted"/>
<dbReference type="Gene3D" id="1.20.58.1880">
    <property type="match status" value="1"/>
</dbReference>
<evidence type="ECO:0000313" key="6">
    <source>
        <dbReference type="Proteomes" id="UP000053259"/>
    </source>
</evidence>
<feature type="compositionally biased region" description="Basic and acidic residues" evidence="2">
    <location>
        <begin position="815"/>
        <end position="829"/>
    </location>
</feature>
<feature type="compositionally biased region" description="Basic and acidic residues" evidence="2">
    <location>
        <begin position="90"/>
        <end position="131"/>
    </location>
</feature>
<accession>A0A0D2BDV1</accession>
<feature type="compositionally biased region" description="Basic residues" evidence="2">
    <location>
        <begin position="993"/>
        <end position="1009"/>
    </location>
</feature>
<dbReference type="STRING" id="253628.A0A0D2BDV1"/>
<feature type="region of interest" description="Disordered" evidence="2">
    <location>
        <begin position="880"/>
        <end position="903"/>
    </location>
</feature>
<feature type="region of interest" description="Disordered" evidence="2">
    <location>
        <begin position="993"/>
        <end position="1115"/>
    </location>
</feature>
<reference evidence="5 6" key="1">
    <citation type="submission" date="2015-01" db="EMBL/GenBank/DDBJ databases">
        <title>The Genome Sequence of Ochroconis gallopava CBS43764.</title>
        <authorList>
            <consortium name="The Broad Institute Genomics Platform"/>
            <person name="Cuomo C."/>
            <person name="de Hoog S."/>
            <person name="Gorbushina A."/>
            <person name="Stielow B."/>
            <person name="Teixiera M."/>
            <person name="Abouelleil A."/>
            <person name="Chapman S.B."/>
            <person name="Priest M."/>
            <person name="Young S.K."/>
            <person name="Wortman J."/>
            <person name="Nusbaum C."/>
            <person name="Birren B."/>
        </authorList>
    </citation>
    <scope>NUCLEOTIDE SEQUENCE [LARGE SCALE GENOMIC DNA]</scope>
    <source>
        <strain evidence="5 6">CBS 43764</strain>
    </source>
</reference>
<gene>
    <name evidence="5" type="ORF">PV09_00437</name>
</gene>
<evidence type="ECO:0000256" key="1">
    <source>
        <dbReference type="SAM" id="Coils"/>
    </source>
</evidence>